<reference evidence="8 9" key="1">
    <citation type="submission" date="2019-03" db="EMBL/GenBank/DDBJ databases">
        <title>Genomic Encyclopedia of Type Strains, Phase IV (KMG-IV): sequencing the most valuable type-strain genomes for metagenomic binning, comparative biology and taxonomic classification.</title>
        <authorList>
            <person name="Goeker M."/>
        </authorList>
    </citation>
    <scope>NUCLEOTIDE SEQUENCE [LARGE SCALE GENOMIC DNA]</scope>
    <source>
        <strain evidence="8 9">DSM 29481</strain>
    </source>
</reference>
<dbReference type="UniPathway" id="UPA00989"/>
<dbReference type="HAMAP" id="MF_01057">
    <property type="entry name" value="tRNA_methyltr_TrmB"/>
    <property type="match status" value="1"/>
</dbReference>
<feature type="binding site" evidence="7">
    <location>
        <position position="122"/>
    </location>
    <ligand>
        <name>substrate</name>
    </ligand>
</feature>
<name>A0A4V2VLE1_9FIRM</name>
<feature type="binding site" evidence="7">
    <location>
        <position position="42"/>
    </location>
    <ligand>
        <name>S-adenosyl-L-methionine</name>
        <dbReference type="ChEBI" id="CHEBI:59789"/>
    </ligand>
</feature>
<dbReference type="Pfam" id="PF02390">
    <property type="entry name" value="Methyltransf_4"/>
    <property type="match status" value="1"/>
</dbReference>
<dbReference type="PANTHER" id="PTHR23417:SF14">
    <property type="entry name" value="PENTACOTRIPEPTIDE-REPEAT REGION OF PRORP DOMAIN-CONTAINING PROTEIN"/>
    <property type="match status" value="1"/>
</dbReference>
<feature type="binding site" evidence="7">
    <location>
        <position position="118"/>
    </location>
    <ligand>
        <name>S-adenosyl-L-methionine</name>
        <dbReference type="ChEBI" id="CHEBI:59789"/>
    </ligand>
</feature>
<sequence>MRMRKLPWAEDFLKEQDVVIKEPAALQGKWKETLKRDVLHLEIGCGKGDYWTKMALQYPEYGWIGVEKNNNVAALAVRKYTKQEKEKAHMRFINDDAEQLASWFAEGEIQVIHLNFSDPWPKKRAHKKRLSNQKFIAQYAKILADDGEIQMKTDNSSLFEYSIIEFQNAGWFLHDFSVDFRRVAHDEDVITEYEHRFMEKGQPIYRAIWKKYPMNEKNA</sequence>
<comment type="function">
    <text evidence="2 7">Catalyzes the formation of N(7)-methylguanine at position 46 (m7G46) in tRNA.</text>
</comment>
<dbReference type="EMBL" id="SMBP01000001">
    <property type="protein sequence ID" value="TCU63583.1"/>
    <property type="molecule type" value="Genomic_DNA"/>
</dbReference>
<evidence type="ECO:0000256" key="6">
    <source>
        <dbReference type="ARBA" id="ARBA00022694"/>
    </source>
</evidence>
<proteinExistence type="inferred from homology"/>
<dbReference type="GO" id="GO:0008176">
    <property type="term" value="F:tRNA (guanine(46)-N7)-methyltransferase activity"/>
    <property type="evidence" value="ECO:0007669"/>
    <property type="project" value="UniProtKB-UniRule"/>
</dbReference>
<dbReference type="InterPro" id="IPR029063">
    <property type="entry name" value="SAM-dependent_MTases_sf"/>
</dbReference>
<keyword evidence="4 7" id="KW-0808">Transferase</keyword>
<dbReference type="RefSeq" id="WP_008978316.1">
    <property type="nucleotide sequence ID" value="NZ_DBGDHU010000010.1"/>
</dbReference>
<dbReference type="Proteomes" id="UP000295773">
    <property type="component" value="Unassembled WGS sequence"/>
</dbReference>
<comment type="pathway">
    <text evidence="7">tRNA modification; N(7)-methylguanine-tRNA biosynthesis.</text>
</comment>
<feature type="binding site" evidence="7">
    <location>
        <begin position="191"/>
        <end position="194"/>
    </location>
    <ligand>
        <name>substrate</name>
    </ligand>
</feature>
<feature type="binding site" evidence="7">
    <location>
        <position position="154"/>
    </location>
    <ligand>
        <name>substrate</name>
    </ligand>
</feature>
<feature type="binding site" evidence="7">
    <location>
        <position position="96"/>
    </location>
    <ligand>
        <name>S-adenosyl-L-methionine</name>
        <dbReference type="ChEBI" id="CHEBI:59789"/>
    </ligand>
</feature>
<dbReference type="NCBIfam" id="NF001080">
    <property type="entry name" value="PRK00121.2-2"/>
    <property type="match status" value="1"/>
</dbReference>
<accession>A0A4V2VLE1</accession>
<evidence type="ECO:0000256" key="7">
    <source>
        <dbReference type="HAMAP-Rule" id="MF_01057"/>
    </source>
</evidence>
<dbReference type="PANTHER" id="PTHR23417">
    <property type="entry name" value="3-DEOXY-D-MANNO-OCTULOSONIC-ACID TRANSFERASE/TRNA GUANINE-N 7 - -METHYLTRANSFERASE"/>
    <property type="match status" value="1"/>
</dbReference>
<evidence type="ECO:0000313" key="9">
    <source>
        <dbReference type="Proteomes" id="UP000295773"/>
    </source>
</evidence>
<evidence type="ECO:0000256" key="2">
    <source>
        <dbReference type="ARBA" id="ARBA00003015"/>
    </source>
</evidence>
<dbReference type="InterPro" id="IPR055361">
    <property type="entry name" value="tRNA_methyltr_TrmB_bact"/>
</dbReference>
<keyword evidence="6 7" id="KW-0819">tRNA processing</keyword>
<dbReference type="Gene3D" id="3.40.50.150">
    <property type="entry name" value="Vaccinia Virus protein VP39"/>
    <property type="match status" value="1"/>
</dbReference>
<evidence type="ECO:0000256" key="1">
    <source>
        <dbReference type="ARBA" id="ARBA00000142"/>
    </source>
</evidence>
<protein>
    <recommendedName>
        <fullName evidence="7">tRNA (guanine-N(7)-)-methyltransferase</fullName>
        <ecNumber evidence="7">2.1.1.33</ecNumber>
    </recommendedName>
    <alternativeName>
        <fullName evidence="7">tRNA (guanine(46)-N(7))-methyltransferase</fullName>
    </alternativeName>
    <alternativeName>
        <fullName evidence="7">tRNA(m7G46)-methyltransferase</fullName>
    </alternativeName>
</protein>
<keyword evidence="9" id="KW-1185">Reference proteome</keyword>
<keyword evidence="3 7" id="KW-0489">Methyltransferase</keyword>
<dbReference type="InterPro" id="IPR003358">
    <property type="entry name" value="tRNA_(Gua-N-7)_MeTrfase_Trmb"/>
</dbReference>
<keyword evidence="5 7" id="KW-0949">S-adenosyl-L-methionine</keyword>
<organism evidence="8 9">
    <name type="scientific">Longicatena caecimuris</name>
    <dbReference type="NCBI Taxonomy" id="1796635"/>
    <lineage>
        <taxon>Bacteria</taxon>
        <taxon>Bacillati</taxon>
        <taxon>Bacillota</taxon>
        <taxon>Erysipelotrichia</taxon>
        <taxon>Erysipelotrichales</taxon>
        <taxon>Erysipelotrichaceae</taxon>
        <taxon>Longicatena</taxon>
    </lineage>
</organism>
<comment type="catalytic activity">
    <reaction evidence="1 7">
        <text>guanosine(46) in tRNA + S-adenosyl-L-methionine = N(7)-methylguanosine(46) in tRNA + S-adenosyl-L-homocysteine</text>
        <dbReference type="Rhea" id="RHEA:42708"/>
        <dbReference type="Rhea" id="RHEA-COMP:10188"/>
        <dbReference type="Rhea" id="RHEA-COMP:10189"/>
        <dbReference type="ChEBI" id="CHEBI:57856"/>
        <dbReference type="ChEBI" id="CHEBI:59789"/>
        <dbReference type="ChEBI" id="CHEBI:74269"/>
        <dbReference type="ChEBI" id="CHEBI:74480"/>
        <dbReference type="EC" id="2.1.1.33"/>
    </reaction>
</comment>
<dbReference type="PROSITE" id="PS51625">
    <property type="entry name" value="SAM_MT_TRMB"/>
    <property type="match status" value="1"/>
</dbReference>
<gene>
    <name evidence="7" type="primary">trmB</name>
    <name evidence="8" type="ORF">EDD61_101237</name>
</gene>
<evidence type="ECO:0000256" key="5">
    <source>
        <dbReference type="ARBA" id="ARBA00022691"/>
    </source>
</evidence>
<dbReference type="EC" id="2.1.1.33" evidence="7"/>
<dbReference type="AlphaFoldDB" id="A0A4V2VLE1"/>
<comment type="caution">
    <text evidence="8">The sequence shown here is derived from an EMBL/GenBank/DDBJ whole genome shotgun (WGS) entry which is preliminary data.</text>
</comment>
<dbReference type="GO" id="GO:0043527">
    <property type="term" value="C:tRNA methyltransferase complex"/>
    <property type="evidence" value="ECO:0007669"/>
    <property type="project" value="TreeGrafter"/>
</dbReference>
<evidence type="ECO:0000256" key="3">
    <source>
        <dbReference type="ARBA" id="ARBA00022603"/>
    </source>
</evidence>
<feature type="binding site" evidence="7">
    <location>
        <position position="67"/>
    </location>
    <ligand>
        <name>S-adenosyl-L-methionine</name>
        <dbReference type="ChEBI" id="CHEBI:59789"/>
    </ligand>
</feature>
<comment type="caution">
    <text evidence="7">Lacks conserved residue(s) required for the propagation of feature annotation.</text>
</comment>
<dbReference type="NCBIfam" id="TIGR00091">
    <property type="entry name" value="tRNA (guanosine(46)-N7)-methyltransferase TrmB"/>
    <property type="match status" value="1"/>
</dbReference>
<comment type="similarity">
    <text evidence="7">Belongs to the class I-like SAM-binding methyltransferase superfamily. TrmB family.</text>
</comment>
<dbReference type="CDD" id="cd02440">
    <property type="entry name" value="AdoMet_MTases"/>
    <property type="match status" value="1"/>
</dbReference>
<dbReference type="SUPFAM" id="SSF53335">
    <property type="entry name" value="S-adenosyl-L-methionine-dependent methyltransferases"/>
    <property type="match status" value="1"/>
</dbReference>
<evidence type="ECO:0000256" key="4">
    <source>
        <dbReference type="ARBA" id="ARBA00022679"/>
    </source>
</evidence>
<evidence type="ECO:0000313" key="8">
    <source>
        <dbReference type="EMBL" id="TCU63583.1"/>
    </source>
</evidence>